<dbReference type="EMBL" id="JBAPLV010000003">
    <property type="protein sequence ID" value="MEI4277872.1"/>
    <property type="molecule type" value="Genomic_DNA"/>
</dbReference>
<evidence type="ECO:0000313" key="2">
    <source>
        <dbReference type="EMBL" id="MEI4277872.1"/>
    </source>
</evidence>
<dbReference type="RefSeq" id="WP_225231798.1">
    <property type="nucleotide sequence ID" value="NZ_JBAPLV010000003.1"/>
</dbReference>
<dbReference type="SUPFAM" id="SSF56112">
    <property type="entry name" value="Protein kinase-like (PK-like)"/>
    <property type="match status" value="1"/>
</dbReference>
<name>A0ABU8E2S3_9ACTN</name>
<dbReference type="Gene3D" id="3.90.1200.10">
    <property type="match status" value="1"/>
</dbReference>
<accession>A0ABU8E2S3</accession>
<sequence>MTHPMHPDQVATPPQLVRRLVDEQFPHWADRPLTRIRHAGTDHDVHRLGDDLVVRLPVVAWATDQAELERRWLPVLAPHLPLAVPTHRATGRPDHGYPFTWSVWDWLPGRSVDGRLDDAAADALAGFRDALHAVPTDVAPPRRPHSRGGPLAELDDEVQPAIRRVGDLVDAPRTLALWAEAVQAPRWTDDVWLHGDLLPGNVLADEDRLSAVIDWGCLTTGDPAADLVAGWHLFDGPQRRRFLGDADDAAAARARGWVISQAVIALPYYRDTNPGIVAQSLRALAAVLS</sequence>
<gene>
    <name evidence="2" type="ORF">UXQ13_05285</name>
</gene>
<evidence type="ECO:0000259" key="1">
    <source>
        <dbReference type="Pfam" id="PF01636"/>
    </source>
</evidence>
<dbReference type="Pfam" id="PF01636">
    <property type="entry name" value="APH"/>
    <property type="match status" value="1"/>
</dbReference>
<organism evidence="2 3">
    <name type="scientific">Klenkia terrae</name>
    <dbReference type="NCBI Taxonomy" id="1052259"/>
    <lineage>
        <taxon>Bacteria</taxon>
        <taxon>Bacillati</taxon>
        <taxon>Actinomycetota</taxon>
        <taxon>Actinomycetes</taxon>
        <taxon>Geodermatophilales</taxon>
        <taxon>Geodermatophilaceae</taxon>
        <taxon>Klenkia</taxon>
    </lineage>
</organism>
<dbReference type="PANTHER" id="PTHR21310:SF42">
    <property type="entry name" value="BIFUNCTIONAL AAC_APH"/>
    <property type="match status" value="1"/>
</dbReference>
<comment type="caution">
    <text evidence="2">The sequence shown here is derived from an EMBL/GenBank/DDBJ whole genome shotgun (WGS) entry which is preliminary data.</text>
</comment>
<evidence type="ECO:0000313" key="3">
    <source>
        <dbReference type="Proteomes" id="UP001373496"/>
    </source>
</evidence>
<proteinExistence type="predicted"/>
<protein>
    <submittedName>
        <fullName evidence="2">Phosphotransferase</fullName>
    </submittedName>
</protein>
<dbReference type="InterPro" id="IPR011009">
    <property type="entry name" value="Kinase-like_dom_sf"/>
</dbReference>
<dbReference type="Proteomes" id="UP001373496">
    <property type="component" value="Unassembled WGS sequence"/>
</dbReference>
<keyword evidence="3" id="KW-1185">Reference proteome</keyword>
<feature type="domain" description="Aminoglycoside phosphotransferase" evidence="1">
    <location>
        <begin position="39"/>
        <end position="251"/>
    </location>
</feature>
<reference evidence="2 3" key="1">
    <citation type="submission" date="2024-03" db="EMBL/GenBank/DDBJ databases">
        <title>Draft genome sequence of Klenkia terrae.</title>
        <authorList>
            <person name="Duangmal K."/>
            <person name="Chantavorakit T."/>
        </authorList>
    </citation>
    <scope>NUCLEOTIDE SEQUENCE [LARGE SCALE GENOMIC DNA]</scope>
    <source>
        <strain evidence="2 3">JCM 17786</strain>
    </source>
</reference>
<dbReference type="InterPro" id="IPR002575">
    <property type="entry name" value="Aminoglycoside_PTrfase"/>
</dbReference>
<dbReference type="Gene3D" id="3.30.200.20">
    <property type="entry name" value="Phosphorylase Kinase, domain 1"/>
    <property type="match status" value="1"/>
</dbReference>
<dbReference type="PANTHER" id="PTHR21310">
    <property type="entry name" value="AMINOGLYCOSIDE PHOSPHOTRANSFERASE-RELATED-RELATED"/>
    <property type="match status" value="1"/>
</dbReference>
<dbReference type="InterPro" id="IPR051678">
    <property type="entry name" value="AGP_Transferase"/>
</dbReference>